<protein>
    <recommendedName>
        <fullName evidence="3">Chaperonin</fullName>
    </recommendedName>
</protein>
<evidence type="ECO:0000313" key="1">
    <source>
        <dbReference type="EMBL" id="TDN48054.1"/>
    </source>
</evidence>
<dbReference type="EMBL" id="SNVX01000028">
    <property type="protein sequence ID" value="TDN48054.1"/>
    <property type="molecule type" value="Genomic_DNA"/>
</dbReference>
<proteinExistence type="predicted"/>
<dbReference type="AlphaFoldDB" id="A0A4R6DTQ5"/>
<dbReference type="OrthoDB" id="6629563at2"/>
<reference evidence="1 2" key="1">
    <citation type="submission" date="2019-03" db="EMBL/GenBank/DDBJ databases">
        <title>Genomic analyses of the natural microbiome of Caenorhabditis elegans.</title>
        <authorList>
            <person name="Samuel B."/>
        </authorList>
    </citation>
    <scope>NUCLEOTIDE SEQUENCE [LARGE SCALE GENOMIC DNA]</scope>
    <source>
        <strain evidence="1 2">BIGb0156</strain>
    </source>
</reference>
<organism evidence="1 2">
    <name type="scientific">Scandinavium goeteborgense</name>
    <dbReference type="NCBI Taxonomy" id="1851514"/>
    <lineage>
        <taxon>Bacteria</taxon>
        <taxon>Pseudomonadati</taxon>
        <taxon>Pseudomonadota</taxon>
        <taxon>Gammaproteobacteria</taxon>
        <taxon>Enterobacterales</taxon>
        <taxon>Enterobacteriaceae</taxon>
        <taxon>Scandinavium</taxon>
    </lineage>
</organism>
<accession>A0A4R6DTQ5</accession>
<comment type="caution">
    <text evidence="1">The sequence shown here is derived from an EMBL/GenBank/DDBJ whole genome shotgun (WGS) entry which is preliminary data.</text>
</comment>
<name>A0A4R6DTQ5_SCAGO</name>
<evidence type="ECO:0008006" key="3">
    <source>
        <dbReference type="Google" id="ProtNLM"/>
    </source>
</evidence>
<gene>
    <name evidence="1" type="ORF">EC847_1284</name>
</gene>
<keyword evidence="2" id="KW-1185">Reference proteome</keyword>
<evidence type="ECO:0000313" key="2">
    <source>
        <dbReference type="Proteomes" id="UP000295530"/>
    </source>
</evidence>
<sequence>MKNKQSLFDAAANVGGEALLQVNAEKSNAAPAQRTVRSKTLKVIPTAYFDAHKKLLDENKTNLDFSNFIMEALREKLVREGGL</sequence>
<dbReference type="Proteomes" id="UP000295530">
    <property type="component" value="Unassembled WGS sequence"/>
</dbReference>
<dbReference type="RefSeq" id="WP_133462455.1">
    <property type="nucleotide sequence ID" value="NZ_SNVX01000028.1"/>
</dbReference>